<gene>
    <name evidence="1" type="ORF">H7U12_18000</name>
</gene>
<organism evidence="1 2">
    <name type="scientific">Rufibacter sediminis</name>
    <dbReference type="NCBI Taxonomy" id="2762756"/>
    <lineage>
        <taxon>Bacteria</taxon>
        <taxon>Pseudomonadati</taxon>
        <taxon>Bacteroidota</taxon>
        <taxon>Cytophagia</taxon>
        <taxon>Cytophagales</taxon>
        <taxon>Hymenobacteraceae</taxon>
        <taxon>Rufibacter</taxon>
    </lineage>
</organism>
<name>A0ABR6VWL4_9BACT</name>
<proteinExistence type="predicted"/>
<sequence length="152" mass="17542">MLPPDDDEGFTVPEKLPLYLKGREVFTLTKKIADLIDEEDEILTSLKDCMLLDAAFLTVKVAGAEAADLYDLRMENATLIRKAAQDLLSHCKSLEMFGYKDVQYLRLLREAIEEYRFLFVEWVQGFDPWNFVNDRWGLFNPPGVQAQEEDSD</sequence>
<comment type="caution">
    <text evidence="1">The sequence shown here is derived from an EMBL/GenBank/DDBJ whole genome shotgun (WGS) entry which is preliminary data.</text>
</comment>
<reference evidence="1 2" key="1">
    <citation type="journal article" date="2019" name="Int. J. Syst. Evol. Microbiol.">
        <title>Rufibacter sediminis sp. nov., isolated from freshwater lake sediment.</title>
        <authorList>
            <person name="Qu J.H."/>
            <person name="Zhang L.J."/>
            <person name="Fu Y.H."/>
            <person name="Li H.F."/>
        </authorList>
    </citation>
    <scope>NUCLEOTIDE SEQUENCE [LARGE SCALE GENOMIC DNA]</scope>
    <source>
        <strain evidence="1 2">H-1</strain>
    </source>
</reference>
<dbReference type="Proteomes" id="UP000659698">
    <property type="component" value="Unassembled WGS sequence"/>
</dbReference>
<evidence type="ECO:0000313" key="2">
    <source>
        <dbReference type="Proteomes" id="UP000659698"/>
    </source>
</evidence>
<dbReference type="EMBL" id="JACOAF010000042">
    <property type="protein sequence ID" value="MBC3541593.1"/>
    <property type="molecule type" value="Genomic_DNA"/>
</dbReference>
<accession>A0ABR6VWL4</accession>
<keyword evidence="2" id="KW-1185">Reference proteome</keyword>
<dbReference type="RefSeq" id="WP_186640623.1">
    <property type="nucleotide sequence ID" value="NZ_JACOAF010000042.1"/>
</dbReference>
<protein>
    <submittedName>
        <fullName evidence="1">Uncharacterized protein</fullName>
    </submittedName>
</protein>
<evidence type="ECO:0000313" key="1">
    <source>
        <dbReference type="EMBL" id="MBC3541593.1"/>
    </source>
</evidence>